<evidence type="ECO:0000313" key="3">
    <source>
        <dbReference type="Proteomes" id="UP000028725"/>
    </source>
</evidence>
<dbReference type="AlphaFoldDB" id="A0A085W4C5"/>
<evidence type="ECO:0000313" key="2">
    <source>
        <dbReference type="EMBL" id="KFE62538.1"/>
    </source>
</evidence>
<dbReference type="EMBL" id="JMCB01000021">
    <property type="protein sequence ID" value="KFE62538.1"/>
    <property type="molecule type" value="Genomic_DNA"/>
</dbReference>
<reference evidence="2 3" key="1">
    <citation type="submission" date="2014-04" db="EMBL/GenBank/DDBJ databases">
        <title>Genome assembly of Hyalangium minutum DSM 14724.</title>
        <authorList>
            <person name="Sharma G."/>
            <person name="Subramanian S."/>
        </authorList>
    </citation>
    <scope>NUCLEOTIDE SEQUENCE [LARGE SCALE GENOMIC DNA]</scope>
    <source>
        <strain evidence="2 3">DSM 14724</strain>
    </source>
</reference>
<keyword evidence="3" id="KW-1185">Reference proteome</keyword>
<sequence>MSASSLRGWMLGLALAVGSGVGSYLAVSHGQEAQKQRLEQVAEELSSLRKAVMARPPAPMPVQGGVAAGLPPAIQSGEARLAPADLDAIAARMVTQLQQSGAFESSDSSQREPQAPPAPPPLKPEQQQALARANSLVDRVLATGKLTMEDSQEIRRELAQLRSRAEADEVRRRIMVAINKNQLVPPESPEGLP</sequence>
<evidence type="ECO:0000256" key="1">
    <source>
        <dbReference type="SAM" id="MobiDB-lite"/>
    </source>
</evidence>
<dbReference type="STRING" id="394096.DB31_3972"/>
<feature type="compositionally biased region" description="Pro residues" evidence="1">
    <location>
        <begin position="114"/>
        <end position="123"/>
    </location>
</feature>
<feature type="region of interest" description="Disordered" evidence="1">
    <location>
        <begin position="99"/>
        <end position="132"/>
    </location>
</feature>
<proteinExistence type="predicted"/>
<comment type="caution">
    <text evidence="2">The sequence shown here is derived from an EMBL/GenBank/DDBJ whole genome shotgun (WGS) entry which is preliminary data.</text>
</comment>
<accession>A0A085W4C5</accession>
<organism evidence="2 3">
    <name type="scientific">Hyalangium minutum</name>
    <dbReference type="NCBI Taxonomy" id="394096"/>
    <lineage>
        <taxon>Bacteria</taxon>
        <taxon>Pseudomonadati</taxon>
        <taxon>Myxococcota</taxon>
        <taxon>Myxococcia</taxon>
        <taxon>Myxococcales</taxon>
        <taxon>Cystobacterineae</taxon>
        <taxon>Archangiaceae</taxon>
        <taxon>Hyalangium</taxon>
    </lineage>
</organism>
<protein>
    <submittedName>
        <fullName evidence="2">Uncharacterized protein</fullName>
    </submittedName>
</protein>
<name>A0A085W4C5_9BACT</name>
<dbReference type="Proteomes" id="UP000028725">
    <property type="component" value="Unassembled WGS sequence"/>
</dbReference>
<feature type="compositionally biased region" description="Polar residues" evidence="1">
    <location>
        <begin position="99"/>
        <end position="108"/>
    </location>
</feature>
<gene>
    <name evidence="2" type="ORF">DB31_3972</name>
</gene>
<dbReference type="RefSeq" id="WP_157232363.1">
    <property type="nucleotide sequence ID" value="NZ_JMCB01000021.1"/>
</dbReference>